<dbReference type="InterPro" id="IPR054593">
    <property type="entry name" value="Beta-mannosidase-like_N2"/>
</dbReference>
<evidence type="ECO:0000259" key="6">
    <source>
        <dbReference type="Pfam" id="PF17753"/>
    </source>
</evidence>
<comment type="caution">
    <text evidence="8">The sequence shown here is derived from an EMBL/GenBank/DDBJ whole genome shotgun (WGS) entry which is preliminary data.</text>
</comment>
<evidence type="ECO:0000256" key="2">
    <source>
        <dbReference type="ARBA" id="ARBA00012754"/>
    </source>
</evidence>
<dbReference type="InterPro" id="IPR050887">
    <property type="entry name" value="Beta-mannosidase_GH2"/>
</dbReference>
<keyword evidence="5" id="KW-0326">Glycosidase</keyword>
<sequence length="854" mass="95199">MIREQLPLPTLWALCNTPADQYPSPTELPAASEWIDAPVPGTLATAAAASGYRLPDSNWDDCDWWYRCPFTLDATRRTGQRWFICFEGLATHAQVWLNGQVILVADNMFRTYEVDISAHIADANWLHIVFRSLTRQLADKKPRPRWKTNLVEHQQLRWHRTTLLGRIPGWTPPVKPIGPWRAVSLERRAQVSVTKLLLRPQANADGQAQLADTSSSDNSTAAVDIEVELSILDITSSATLIEQATAHLILDGVRFPLALHHQGERLTIAQQLAVEAPLWWPHTHGTAALVDYALEISIDGTSTTLDSGKLGFRQVTVARESSAGGDAALAIAVNGVPIFCRGACWSINDIDSLTGDPRELRRSLLLARDAGVNMLRIGGTMVYEQDTFYALCDELGIMVWQDFMFANMDYPADDQQFLANVTAEVSEQLQRLCRFACISVYCGNSEVQQQAAMFGMPAEHWQSPLFDASIPALCEQLHPGIPYFPSTPCEGALPFHIGTGLSHFYAVGAYQRALSDRIIEQVKFTPECLGFANIPADSTVNSVMGGGVFACHHPRWKAGVPRDTGTGWDFEDIRDHYLKSLYAEDPATLRYHNPGRYLQLSRSVTGEVMAQVFSRWRTSTRCGGALVWFFKDLVPGAGWGLLDAGNLPKAVYYYLRRVWAKRAVLLTDNGLDGLDITAINEMPAPFTGSLEFGLIDRGQTFTARETTPISITARGTITLNSDALLGRFYDTTYNYRFGPPKHELAFARLTDAQGSPVSEACYFPGTLKLTCQDKADIVTRIEPNDRGFSLTLRADRFLQCVDLDIRDHEPDDNFFHLLPQVDKVVQWRRRTDTPRSFRGTLSAVNLAHPIRLQL</sequence>
<dbReference type="PANTHER" id="PTHR43730">
    <property type="entry name" value="BETA-MANNOSIDASE"/>
    <property type="match status" value="1"/>
</dbReference>
<reference evidence="8 9" key="1">
    <citation type="submission" date="2019-06" db="EMBL/GenBank/DDBJ databases">
        <title>Whole genome sequence for Cellvibrionaceae sp. R142.</title>
        <authorList>
            <person name="Wang G."/>
        </authorList>
    </citation>
    <scope>NUCLEOTIDE SEQUENCE [LARGE SCALE GENOMIC DNA]</scope>
    <source>
        <strain evidence="8 9">R142</strain>
    </source>
</reference>
<dbReference type="OrthoDB" id="9758603at2"/>
<dbReference type="RefSeq" id="WP_142928541.1">
    <property type="nucleotide sequence ID" value="NZ_ML660099.1"/>
</dbReference>
<evidence type="ECO:0000256" key="5">
    <source>
        <dbReference type="ARBA" id="ARBA00023295"/>
    </source>
</evidence>
<dbReference type="Gene3D" id="2.60.40.10">
    <property type="entry name" value="Immunoglobulins"/>
    <property type="match status" value="1"/>
</dbReference>
<dbReference type="AlphaFoldDB" id="A0A545T3J9"/>
<dbReference type="EMBL" id="VHSG01000020">
    <property type="protein sequence ID" value="TQV71765.1"/>
    <property type="molecule type" value="Genomic_DNA"/>
</dbReference>
<dbReference type="Pfam" id="PF22666">
    <property type="entry name" value="Glyco_hydro_2_N2"/>
    <property type="match status" value="1"/>
</dbReference>
<dbReference type="Gene3D" id="3.20.20.80">
    <property type="entry name" value="Glycosidases"/>
    <property type="match status" value="1"/>
</dbReference>
<dbReference type="PANTHER" id="PTHR43730:SF1">
    <property type="entry name" value="BETA-MANNOSIDASE"/>
    <property type="match status" value="1"/>
</dbReference>
<dbReference type="InterPro" id="IPR013783">
    <property type="entry name" value="Ig-like_fold"/>
</dbReference>
<dbReference type="SUPFAM" id="SSF49785">
    <property type="entry name" value="Galactose-binding domain-like"/>
    <property type="match status" value="1"/>
</dbReference>
<organism evidence="8 9">
    <name type="scientific">Exilibacterium tricleocarpae</name>
    <dbReference type="NCBI Taxonomy" id="2591008"/>
    <lineage>
        <taxon>Bacteria</taxon>
        <taxon>Pseudomonadati</taxon>
        <taxon>Pseudomonadota</taxon>
        <taxon>Gammaproteobacteria</taxon>
        <taxon>Cellvibrionales</taxon>
        <taxon>Cellvibrionaceae</taxon>
        <taxon>Exilibacterium</taxon>
    </lineage>
</organism>
<dbReference type="InterPro" id="IPR008979">
    <property type="entry name" value="Galactose-bd-like_sf"/>
</dbReference>
<feature type="domain" description="Beta-mannosidase Ig-fold" evidence="6">
    <location>
        <begin position="774"/>
        <end position="842"/>
    </location>
</feature>
<evidence type="ECO:0000256" key="4">
    <source>
        <dbReference type="ARBA" id="ARBA00023180"/>
    </source>
</evidence>
<keyword evidence="3 8" id="KW-0378">Hydrolase</keyword>
<dbReference type="Proteomes" id="UP000319732">
    <property type="component" value="Unassembled WGS sequence"/>
</dbReference>
<dbReference type="InterPro" id="IPR036156">
    <property type="entry name" value="Beta-gal/glucu_dom_sf"/>
</dbReference>
<dbReference type="SUPFAM" id="SSF49303">
    <property type="entry name" value="beta-Galactosidase/glucuronidase domain"/>
    <property type="match status" value="1"/>
</dbReference>
<dbReference type="InterPro" id="IPR017853">
    <property type="entry name" value="GH"/>
</dbReference>
<evidence type="ECO:0000313" key="9">
    <source>
        <dbReference type="Proteomes" id="UP000319732"/>
    </source>
</evidence>
<gene>
    <name evidence="8" type="ORF">FKG94_19145</name>
</gene>
<keyword evidence="9" id="KW-1185">Reference proteome</keyword>
<evidence type="ECO:0000256" key="3">
    <source>
        <dbReference type="ARBA" id="ARBA00022801"/>
    </source>
</evidence>
<proteinExistence type="predicted"/>
<evidence type="ECO:0000313" key="8">
    <source>
        <dbReference type="EMBL" id="TQV71765.1"/>
    </source>
</evidence>
<evidence type="ECO:0000259" key="7">
    <source>
        <dbReference type="Pfam" id="PF22666"/>
    </source>
</evidence>
<name>A0A545T3J9_9GAMM</name>
<dbReference type="EC" id="3.2.1.25" evidence="2"/>
<protein>
    <recommendedName>
        <fullName evidence="2">beta-mannosidase</fullName>
        <ecNumber evidence="2">3.2.1.25</ecNumber>
    </recommendedName>
</protein>
<evidence type="ECO:0000256" key="1">
    <source>
        <dbReference type="ARBA" id="ARBA00000829"/>
    </source>
</evidence>
<feature type="domain" description="Beta-mannosidase-like galactose-binding" evidence="7">
    <location>
        <begin position="57"/>
        <end position="181"/>
    </location>
</feature>
<accession>A0A545T3J9</accession>
<dbReference type="Gene3D" id="2.60.120.260">
    <property type="entry name" value="Galactose-binding domain-like"/>
    <property type="match status" value="1"/>
</dbReference>
<dbReference type="SUPFAM" id="SSF51445">
    <property type="entry name" value="(Trans)glycosidases"/>
    <property type="match status" value="1"/>
</dbReference>
<dbReference type="GO" id="GO:0004567">
    <property type="term" value="F:beta-mannosidase activity"/>
    <property type="evidence" value="ECO:0007669"/>
    <property type="project" value="UniProtKB-EC"/>
</dbReference>
<dbReference type="InterPro" id="IPR041625">
    <property type="entry name" value="Beta-mannosidase_Ig"/>
</dbReference>
<keyword evidence="4" id="KW-0325">Glycoprotein</keyword>
<dbReference type="GO" id="GO:0006516">
    <property type="term" value="P:glycoprotein catabolic process"/>
    <property type="evidence" value="ECO:0007669"/>
    <property type="project" value="TreeGrafter"/>
</dbReference>
<comment type="catalytic activity">
    <reaction evidence="1">
        <text>Hydrolysis of terminal, non-reducing beta-D-mannose residues in beta-D-mannosides.</text>
        <dbReference type="EC" id="3.2.1.25"/>
    </reaction>
</comment>
<dbReference type="Pfam" id="PF17753">
    <property type="entry name" value="Ig_mannosidase"/>
    <property type="match status" value="1"/>
</dbReference>